<evidence type="ECO:0000256" key="7">
    <source>
        <dbReference type="ARBA" id="ARBA00022795"/>
    </source>
</evidence>
<keyword evidence="8" id="KW-0653">Protein transport</keyword>
<dbReference type="InterPro" id="IPR000563">
    <property type="entry name" value="Flag_FliH"/>
</dbReference>
<dbReference type="PRINTS" id="PR01003">
    <property type="entry name" value="FLGFLIH"/>
</dbReference>
<dbReference type="EMBL" id="FOBC01000015">
    <property type="protein sequence ID" value="SEL73957.1"/>
    <property type="molecule type" value="Genomic_DNA"/>
</dbReference>
<gene>
    <name evidence="12" type="ORF">SAMN04488129_11525</name>
</gene>
<evidence type="ECO:0000256" key="3">
    <source>
        <dbReference type="ARBA" id="ARBA00006602"/>
    </source>
</evidence>
<organism evidence="12 13">
    <name type="scientific">Halomonas daqiaonensis</name>
    <dbReference type="NCBI Taxonomy" id="650850"/>
    <lineage>
        <taxon>Bacteria</taxon>
        <taxon>Pseudomonadati</taxon>
        <taxon>Pseudomonadota</taxon>
        <taxon>Gammaproteobacteria</taxon>
        <taxon>Oceanospirillales</taxon>
        <taxon>Halomonadaceae</taxon>
        <taxon>Halomonas</taxon>
    </lineage>
</organism>
<evidence type="ECO:0000313" key="12">
    <source>
        <dbReference type="EMBL" id="SEL73957.1"/>
    </source>
</evidence>
<dbReference type="InterPro" id="IPR051472">
    <property type="entry name" value="T3SS_Stator/FliH"/>
</dbReference>
<feature type="domain" description="Flagellar assembly protein FliH/Type III secretion system HrpE" evidence="11">
    <location>
        <begin position="117"/>
        <end position="242"/>
    </location>
</feature>
<dbReference type="Proteomes" id="UP000198807">
    <property type="component" value="Unassembled WGS sequence"/>
</dbReference>
<dbReference type="STRING" id="650850.SAMN04488129_11525"/>
<evidence type="ECO:0000256" key="4">
    <source>
        <dbReference type="ARBA" id="ARBA00016507"/>
    </source>
</evidence>
<accession>A0A1H7SR22</accession>
<comment type="function">
    <text evidence="1">Needed for flagellar regrowth and assembly.</text>
</comment>
<dbReference type="GO" id="GO:0003774">
    <property type="term" value="F:cytoskeletal motor activity"/>
    <property type="evidence" value="ECO:0007669"/>
    <property type="project" value="InterPro"/>
</dbReference>
<keyword evidence="12" id="KW-0966">Cell projection</keyword>
<sequence length="262" mass="29178">MFERSDSSERGEGGMAESQTPWRRWKMGELQTPRRAAPSESWRDKESAGKETKQDDAQRDAMKRQAELQALREKVKREAHEEGLAAGREEGHAEGLAKGLEEGHQQAKDEMEARLAEELEPLASLATAFGAALEELDETVAADLVDLALATGHQLAGEALKTRPRQVLELVRALLHTEPPLIGQQRLWLHPLDHKLVEKHLGEELSAAGWSLQPDDQLSRGGCRVTSANGELDATWESRWQAVKDQVRQRSPTTQTPQGEEH</sequence>
<name>A0A1H7SR22_9GAMM</name>
<reference evidence="13" key="1">
    <citation type="submission" date="2016-10" db="EMBL/GenBank/DDBJ databases">
        <authorList>
            <person name="Varghese N."/>
            <person name="Submissions S."/>
        </authorList>
    </citation>
    <scope>NUCLEOTIDE SEQUENCE [LARGE SCALE GENOMIC DNA]</scope>
    <source>
        <strain evidence="13">CGMCC 1.9150</strain>
    </source>
</reference>
<keyword evidence="13" id="KW-1185">Reference proteome</keyword>
<keyword evidence="12" id="KW-0282">Flagellum</keyword>
<evidence type="ECO:0000256" key="9">
    <source>
        <dbReference type="ARBA" id="ARBA00023225"/>
    </source>
</evidence>
<dbReference type="GO" id="GO:0071973">
    <property type="term" value="P:bacterial-type flagellum-dependent cell motility"/>
    <property type="evidence" value="ECO:0007669"/>
    <property type="project" value="InterPro"/>
</dbReference>
<proteinExistence type="inferred from homology"/>
<feature type="compositionally biased region" description="Polar residues" evidence="10">
    <location>
        <begin position="249"/>
        <end position="262"/>
    </location>
</feature>
<evidence type="ECO:0000256" key="5">
    <source>
        <dbReference type="ARBA" id="ARBA00022448"/>
    </source>
</evidence>
<evidence type="ECO:0000259" key="11">
    <source>
        <dbReference type="Pfam" id="PF02108"/>
    </source>
</evidence>
<keyword evidence="12" id="KW-0969">Cilium</keyword>
<comment type="subcellular location">
    <subcellularLocation>
        <location evidence="2">Cytoplasm</location>
    </subcellularLocation>
</comment>
<dbReference type="GO" id="GO:0015031">
    <property type="term" value="P:protein transport"/>
    <property type="evidence" value="ECO:0007669"/>
    <property type="project" value="UniProtKB-KW"/>
</dbReference>
<keyword evidence="7" id="KW-1005">Bacterial flagellum biogenesis</keyword>
<dbReference type="Pfam" id="PF02108">
    <property type="entry name" value="FliH"/>
    <property type="match status" value="1"/>
</dbReference>
<keyword evidence="9" id="KW-1006">Bacterial flagellum protein export</keyword>
<dbReference type="GO" id="GO:0009288">
    <property type="term" value="C:bacterial-type flagellum"/>
    <property type="evidence" value="ECO:0007669"/>
    <property type="project" value="InterPro"/>
</dbReference>
<feature type="compositionally biased region" description="Basic and acidic residues" evidence="10">
    <location>
        <begin position="41"/>
        <end position="111"/>
    </location>
</feature>
<dbReference type="PANTHER" id="PTHR34982">
    <property type="entry name" value="YOP PROTEINS TRANSLOCATION PROTEIN L"/>
    <property type="match status" value="1"/>
</dbReference>
<dbReference type="AlphaFoldDB" id="A0A1H7SR22"/>
<feature type="compositionally biased region" description="Basic and acidic residues" evidence="10">
    <location>
        <begin position="1"/>
        <end position="12"/>
    </location>
</feature>
<evidence type="ECO:0000313" key="13">
    <source>
        <dbReference type="Proteomes" id="UP000198807"/>
    </source>
</evidence>
<evidence type="ECO:0000256" key="8">
    <source>
        <dbReference type="ARBA" id="ARBA00022927"/>
    </source>
</evidence>
<protein>
    <recommendedName>
        <fullName evidence="4">Flagellar assembly protein FliH</fullName>
    </recommendedName>
</protein>
<evidence type="ECO:0000256" key="10">
    <source>
        <dbReference type="SAM" id="MobiDB-lite"/>
    </source>
</evidence>
<evidence type="ECO:0000256" key="6">
    <source>
        <dbReference type="ARBA" id="ARBA00022490"/>
    </source>
</evidence>
<keyword evidence="5" id="KW-0813">Transport</keyword>
<feature type="region of interest" description="Disordered" evidence="10">
    <location>
        <begin position="1"/>
        <end position="111"/>
    </location>
</feature>
<dbReference type="PANTHER" id="PTHR34982:SF1">
    <property type="entry name" value="FLAGELLAR ASSEMBLY PROTEIN FLIH"/>
    <property type="match status" value="1"/>
</dbReference>
<feature type="region of interest" description="Disordered" evidence="10">
    <location>
        <begin position="243"/>
        <end position="262"/>
    </location>
</feature>
<comment type="similarity">
    <text evidence="3">Belongs to the FliH family.</text>
</comment>
<dbReference type="InterPro" id="IPR018035">
    <property type="entry name" value="Flagellar_FliH/T3SS_HrpE"/>
</dbReference>
<keyword evidence="6" id="KW-0963">Cytoplasm</keyword>
<evidence type="ECO:0000256" key="2">
    <source>
        <dbReference type="ARBA" id="ARBA00004496"/>
    </source>
</evidence>
<evidence type="ECO:0000256" key="1">
    <source>
        <dbReference type="ARBA" id="ARBA00003041"/>
    </source>
</evidence>
<dbReference type="GO" id="GO:0005829">
    <property type="term" value="C:cytosol"/>
    <property type="evidence" value="ECO:0007669"/>
    <property type="project" value="TreeGrafter"/>
</dbReference>
<dbReference type="GO" id="GO:0044781">
    <property type="term" value="P:bacterial-type flagellum organization"/>
    <property type="evidence" value="ECO:0007669"/>
    <property type="project" value="UniProtKB-KW"/>
</dbReference>